<protein>
    <submittedName>
        <fullName evidence="8">Arylacetamide deacetylase-like 4</fullName>
    </submittedName>
</protein>
<evidence type="ECO:0000259" key="6">
    <source>
        <dbReference type="Pfam" id="PF07859"/>
    </source>
</evidence>
<evidence type="ECO:0000256" key="5">
    <source>
        <dbReference type="SAM" id="Phobius"/>
    </source>
</evidence>
<evidence type="ECO:0000313" key="8">
    <source>
        <dbReference type="RefSeq" id="XP_015745863.2"/>
    </source>
</evidence>
<dbReference type="OrthoDB" id="408631at2759"/>
<dbReference type="PROSITE" id="PS01174">
    <property type="entry name" value="LIPASE_GDXG_SER"/>
    <property type="match status" value="1"/>
</dbReference>
<dbReference type="Gene3D" id="3.40.50.1820">
    <property type="entry name" value="alpha/beta hydrolase"/>
    <property type="match status" value="1"/>
</dbReference>
<feature type="domain" description="Alpha/beta hydrolase fold-3" evidence="6">
    <location>
        <begin position="100"/>
        <end position="252"/>
    </location>
</feature>
<gene>
    <name evidence="8" type="primary">LOC107326016</name>
</gene>
<dbReference type="OMA" id="RNGHVPE"/>
<dbReference type="PIRSF" id="PIRSF037251">
    <property type="entry name" value="Arylacetamide_deacetylase"/>
    <property type="match status" value="1"/>
</dbReference>
<feature type="active site" evidence="3 4">
    <location>
        <position position="178"/>
    </location>
</feature>
<dbReference type="Pfam" id="PF07859">
    <property type="entry name" value="Abhydrolase_3"/>
    <property type="match status" value="2"/>
</dbReference>
<keyword evidence="5" id="KW-0472">Membrane</keyword>
<dbReference type="InterPro" id="IPR033140">
    <property type="entry name" value="Lipase_GDXG_put_SER_AS"/>
</dbReference>
<feature type="active site" evidence="3">
    <location>
        <position position="332"/>
    </location>
</feature>
<sequence>MRELQKTHQAHYHSGAYIPLGDKEPVKVWLFHVTTLWIFYVGTIFEKLGICTQIQFLRFILNFTPLVKKSKISITDEKFEHVPVRIYQPKKLNPGLKKGVLYLHGGSCVFGSSKTYEPLCCHLAQESDSVVVHVEFRLGPEHQHPVQLSDCLAATLYFMKHAKDYGVDPNCILLAGDSSGGALTAAVSRELVKKGNQPKIRAQILIYPFLQILDLLLPSYLQNCQGPFLTRKLALTLALKYVKVEGVDLEQVARNAHVPEDMKLKFKKWISADLIPREFKARGYEPPPPAPFSKELYEATRLNDETLLSPILDEDVIIKQLPETYILTCEYDILRDDGLLYKKRLEDNAVPVTWKHVKDGIHGFLTLIGTGVFEFSYTKPAAEDIVSFIKGL</sequence>
<keyword evidence="2" id="KW-0378">Hydrolase</keyword>
<feature type="active site" evidence="3">
    <location>
        <position position="362"/>
    </location>
</feature>
<keyword evidence="7" id="KW-1185">Reference proteome</keyword>
<dbReference type="InterPro" id="IPR050300">
    <property type="entry name" value="GDXG_lipolytic_enzyme"/>
</dbReference>
<evidence type="ECO:0000256" key="3">
    <source>
        <dbReference type="PIRSR" id="PIRSR037251-1"/>
    </source>
</evidence>
<dbReference type="Proteomes" id="UP000695026">
    <property type="component" value="Unplaced"/>
</dbReference>
<dbReference type="KEGG" id="pbi:107326016"/>
<dbReference type="InterPro" id="IPR017157">
    <property type="entry name" value="Arylacetamide_deacetylase"/>
</dbReference>
<evidence type="ECO:0000256" key="4">
    <source>
        <dbReference type="PROSITE-ProRule" id="PRU10038"/>
    </source>
</evidence>
<keyword evidence="5" id="KW-0812">Transmembrane</keyword>
<feature type="domain" description="Alpha/beta hydrolase fold-3" evidence="6">
    <location>
        <begin position="302"/>
        <end position="365"/>
    </location>
</feature>
<dbReference type="GeneID" id="107326016"/>
<evidence type="ECO:0000313" key="7">
    <source>
        <dbReference type="Proteomes" id="UP000695026"/>
    </source>
</evidence>
<comment type="similarity">
    <text evidence="1">Belongs to the 'GDXG' lipolytic enzyme family.</text>
</comment>
<dbReference type="SUPFAM" id="SSF53474">
    <property type="entry name" value="alpha/beta-Hydrolases"/>
    <property type="match status" value="1"/>
</dbReference>
<organism evidence="7 8">
    <name type="scientific">Python bivittatus</name>
    <name type="common">Burmese python</name>
    <name type="synonym">Python molurus bivittatus</name>
    <dbReference type="NCBI Taxonomy" id="176946"/>
    <lineage>
        <taxon>Eukaryota</taxon>
        <taxon>Metazoa</taxon>
        <taxon>Chordata</taxon>
        <taxon>Craniata</taxon>
        <taxon>Vertebrata</taxon>
        <taxon>Euteleostomi</taxon>
        <taxon>Lepidosauria</taxon>
        <taxon>Squamata</taxon>
        <taxon>Bifurcata</taxon>
        <taxon>Unidentata</taxon>
        <taxon>Episquamata</taxon>
        <taxon>Toxicofera</taxon>
        <taxon>Serpentes</taxon>
        <taxon>Henophidia</taxon>
        <taxon>Pythonidae</taxon>
        <taxon>Python</taxon>
    </lineage>
</organism>
<dbReference type="PANTHER" id="PTHR48081">
    <property type="entry name" value="AB HYDROLASE SUPERFAMILY PROTEIN C4A8.06C"/>
    <property type="match status" value="1"/>
</dbReference>
<dbReference type="InterPro" id="IPR029058">
    <property type="entry name" value="AB_hydrolase_fold"/>
</dbReference>
<dbReference type="GO" id="GO:0016020">
    <property type="term" value="C:membrane"/>
    <property type="evidence" value="ECO:0007669"/>
    <property type="project" value="InterPro"/>
</dbReference>
<evidence type="ECO:0000256" key="2">
    <source>
        <dbReference type="ARBA" id="ARBA00022801"/>
    </source>
</evidence>
<dbReference type="InterPro" id="IPR013094">
    <property type="entry name" value="AB_hydrolase_3"/>
</dbReference>
<feature type="transmembrane region" description="Helical" evidence="5">
    <location>
        <begin position="29"/>
        <end position="50"/>
    </location>
</feature>
<proteinExistence type="inferred from homology"/>
<keyword evidence="5" id="KW-1133">Transmembrane helix</keyword>
<dbReference type="GO" id="GO:0052689">
    <property type="term" value="F:carboxylic ester hydrolase activity"/>
    <property type="evidence" value="ECO:0007669"/>
    <property type="project" value="InterPro"/>
</dbReference>
<accession>A0A9F3QTK7</accession>
<evidence type="ECO:0000256" key="1">
    <source>
        <dbReference type="ARBA" id="ARBA00010515"/>
    </source>
</evidence>
<dbReference type="RefSeq" id="XP_015745863.2">
    <property type="nucleotide sequence ID" value="XM_015890377.2"/>
</dbReference>
<reference evidence="8" key="1">
    <citation type="submission" date="2025-08" db="UniProtKB">
        <authorList>
            <consortium name="RefSeq"/>
        </authorList>
    </citation>
    <scope>IDENTIFICATION</scope>
    <source>
        <tissue evidence="8">Liver</tissue>
    </source>
</reference>
<name>A0A9F3QTK7_PYTBI</name>
<dbReference type="PANTHER" id="PTHR48081:SF32">
    <property type="entry name" value="ALPHA_BETA HYDROLASE FOLD-3 DOMAIN-CONTAINING PROTEIN"/>
    <property type="match status" value="1"/>
</dbReference>
<dbReference type="AlphaFoldDB" id="A0A9F3QTK7"/>